<dbReference type="AlphaFoldDB" id="A0A183ELT4"/>
<organism evidence="3">
    <name type="scientific">Gongylonema pulchrum</name>
    <dbReference type="NCBI Taxonomy" id="637853"/>
    <lineage>
        <taxon>Eukaryota</taxon>
        <taxon>Metazoa</taxon>
        <taxon>Ecdysozoa</taxon>
        <taxon>Nematoda</taxon>
        <taxon>Chromadorea</taxon>
        <taxon>Rhabditida</taxon>
        <taxon>Spirurina</taxon>
        <taxon>Spiruromorpha</taxon>
        <taxon>Spiruroidea</taxon>
        <taxon>Gongylonematidae</taxon>
        <taxon>Gongylonema</taxon>
    </lineage>
</organism>
<reference evidence="3" key="1">
    <citation type="submission" date="2016-06" db="UniProtKB">
        <authorList>
            <consortium name="WormBaseParasite"/>
        </authorList>
    </citation>
    <scope>IDENTIFICATION</scope>
</reference>
<accession>A0A183ELT4</accession>
<dbReference type="WBParaSite" id="GPUH_0002195201-mRNA-1">
    <property type="protein sequence ID" value="GPUH_0002195201-mRNA-1"/>
    <property type="gene ID" value="GPUH_0002195201"/>
</dbReference>
<dbReference type="Proteomes" id="UP000271098">
    <property type="component" value="Unassembled WGS sequence"/>
</dbReference>
<evidence type="ECO:0000313" key="2">
    <source>
        <dbReference type="Proteomes" id="UP000271098"/>
    </source>
</evidence>
<name>A0A183ELT4_9BILA</name>
<evidence type="ECO:0000313" key="3">
    <source>
        <dbReference type="WBParaSite" id="GPUH_0002195201-mRNA-1"/>
    </source>
</evidence>
<dbReference type="OrthoDB" id="5805447at2759"/>
<dbReference type="EMBL" id="UYRT01093822">
    <property type="protein sequence ID" value="VDN39190.1"/>
    <property type="molecule type" value="Genomic_DNA"/>
</dbReference>
<evidence type="ECO:0000313" key="1">
    <source>
        <dbReference type="EMBL" id="VDN39190.1"/>
    </source>
</evidence>
<reference evidence="1 2" key="2">
    <citation type="submission" date="2018-11" db="EMBL/GenBank/DDBJ databases">
        <authorList>
            <consortium name="Pathogen Informatics"/>
        </authorList>
    </citation>
    <scope>NUCLEOTIDE SEQUENCE [LARGE SCALE GENOMIC DNA]</scope>
</reference>
<protein>
    <submittedName>
        <fullName evidence="1 3">Uncharacterized protein</fullName>
    </submittedName>
</protein>
<proteinExistence type="predicted"/>
<sequence>MCPGNVMHFDLKPCNPRERNQCPQNFACRRSRLLRAGTETNQVIHLCCEAINMTIGNWLEELELSPQIIPEPPLSTLDYVSVHEVALFSASD</sequence>
<gene>
    <name evidence="1" type="ORF">GPUH_LOCUS21922</name>
</gene>
<keyword evidence="2" id="KW-1185">Reference proteome</keyword>